<accession>A0AAX6FTV2</accession>
<protein>
    <submittedName>
        <fullName evidence="1">Phospholipid-transporting ATPase 9</fullName>
    </submittedName>
</protein>
<dbReference type="EMBL" id="JANAVB010026199">
    <property type="protein sequence ID" value="KAJ6819401.1"/>
    <property type="molecule type" value="Genomic_DNA"/>
</dbReference>
<dbReference type="AlphaFoldDB" id="A0AAX6FTV2"/>
<gene>
    <name evidence="1" type="ORF">M6B38_401965</name>
</gene>
<reference evidence="1" key="1">
    <citation type="journal article" date="2023" name="GigaByte">
        <title>Genome assembly of the bearded iris, Iris pallida Lam.</title>
        <authorList>
            <person name="Bruccoleri R.E."/>
            <person name="Oakeley E.J."/>
            <person name="Faust A.M.E."/>
            <person name="Altorfer M."/>
            <person name="Dessus-Babus S."/>
            <person name="Burckhardt D."/>
            <person name="Oertli M."/>
            <person name="Naumann U."/>
            <person name="Petersen F."/>
            <person name="Wong J."/>
        </authorList>
    </citation>
    <scope>NUCLEOTIDE SEQUENCE</scope>
    <source>
        <strain evidence="1">GSM-AAB239-AS_SAM_17_03QT</strain>
    </source>
</reference>
<evidence type="ECO:0000313" key="1">
    <source>
        <dbReference type="EMBL" id="KAJ6819401.1"/>
    </source>
</evidence>
<proteinExistence type="predicted"/>
<sequence length="42" mass="4809">MSDRQISEKEADVLDLVVFLYMLGLRGHKDSVAVADVWLFLK</sequence>
<evidence type="ECO:0000313" key="2">
    <source>
        <dbReference type="Proteomes" id="UP001140949"/>
    </source>
</evidence>
<reference evidence="1" key="2">
    <citation type="submission" date="2023-04" db="EMBL/GenBank/DDBJ databases">
        <authorList>
            <person name="Bruccoleri R.E."/>
            <person name="Oakeley E.J."/>
            <person name="Faust A.-M."/>
            <person name="Dessus-Babus S."/>
            <person name="Altorfer M."/>
            <person name="Burckhardt D."/>
            <person name="Oertli M."/>
            <person name="Naumann U."/>
            <person name="Petersen F."/>
            <person name="Wong J."/>
        </authorList>
    </citation>
    <scope>NUCLEOTIDE SEQUENCE</scope>
    <source>
        <strain evidence="1">GSM-AAB239-AS_SAM_17_03QT</strain>
        <tissue evidence="1">Leaf</tissue>
    </source>
</reference>
<comment type="caution">
    <text evidence="1">The sequence shown here is derived from an EMBL/GenBank/DDBJ whole genome shotgun (WGS) entry which is preliminary data.</text>
</comment>
<name>A0AAX6FTV2_IRIPA</name>
<organism evidence="1 2">
    <name type="scientific">Iris pallida</name>
    <name type="common">Sweet iris</name>
    <dbReference type="NCBI Taxonomy" id="29817"/>
    <lineage>
        <taxon>Eukaryota</taxon>
        <taxon>Viridiplantae</taxon>
        <taxon>Streptophyta</taxon>
        <taxon>Embryophyta</taxon>
        <taxon>Tracheophyta</taxon>
        <taxon>Spermatophyta</taxon>
        <taxon>Magnoliopsida</taxon>
        <taxon>Liliopsida</taxon>
        <taxon>Asparagales</taxon>
        <taxon>Iridaceae</taxon>
        <taxon>Iridoideae</taxon>
        <taxon>Irideae</taxon>
        <taxon>Iris</taxon>
    </lineage>
</organism>
<dbReference type="Proteomes" id="UP001140949">
    <property type="component" value="Unassembled WGS sequence"/>
</dbReference>
<keyword evidence="2" id="KW-1185">Reference proteome</keyword>